<sequence length="149" mass="16093">MSTPRGPQAGRWLALAASVVVVATVAAALYVTGSPAEQREAKLDRRRTADLQRIERALRAHARRTGALPPGLATLAAQPGQRLPIADPVSGAPYAYEVLGPRRFRLCARFATDTAQVPDAAIAWSDDWRHGAGRQCFERELEPRRAASG</sequence>
<dbReference type="AlphaFoldDB" id="A0A3N4VBH8"/>
<organism evidence="2 3">
    <name type="scientific">Vulcaniibacterium tengchongense</name>
    <dbReference type="NCBI Taxonomy" id="1273429"/>
    <lineage>
        <taxon>Bacteria</taxon>
        <taxon>Pseudomonadati</taxon>
        <taxon>Pseudomonadota</taxon>
        <taxon>Gammaproteobacteria</taxon>
        <taxon>Lysobacterales</taxon>
        <taxon>Lysobacteraceae</taxon>
        <taxon>Vulcaniibacterium</taxon>
    </lineage>
</organism>
<name>A0A3N4VBH8_9GAMM</name>
<gene>
    <name evidence="2" type="ORF">EDC50_1798</name>
</gene>
<dbReference type="OrthoDB" id="532576at2"/>
<protein>
    <submittedName>
        <fullName evidence="2">Uncharacterized protein</fullName>
    </submittedName>
</protein>
<accession>A0A3N4VBH8</accession>
<comment type="caution">
    <text evidence="2">The sequence shown here is derived from an EMBL/GenBank/DDBJ whole genome shotgun (WGS) entry which is preliminary data.</text>
</comment>
<proteinExistence type="predicted"/>
<keyword evidence="3" id="KW-1185">Reference proteome</keyword>
<evidence type="ECO:0000313" key="2">
    <source>
        <dbReference type="EMBL" id="RPE79968.1"/>
    </source>
</evidence>
<feature type="transmembrane region" description="Helical" evidence="1">
    <location>
        <begin position="12"/>
        <end position="32"/>
    </location>
</feature>
<reference evidence="2 3" key="1">
    <citation type="submission" date="2018-11" db="EMBL/GenBank/DDBJ databases">
        <title>Genomic Encyclopedia of Type Strains, Phase IV (KMG-IV): sequencing the most valuable type-strain genomes for metagenomic binning, comparative biology and taxonomic classification.</title>
        <authorList>
            <person name="Goeker M."/>
        </authorList>
    </citation>
    <scope>NUCLEOTIDE SEQUENCE [LARGE SCALE GENOMIC DNA]</scope>
    <source>
        <strain evidence="2 3">DSM 25623</strain>
    </source>
</reference>
<keyword evidence="1" id="KW-1133">Transmembrane helix</keyword>
<evidence type="ECO:0000313" key="3">
    <source>
        <dbReference type="Proteomes" id="UP000269708"/>
    </source>
</evidence>
<keyword evidence="1" id="KW-0812">Transmembrane</keyword>
<dbReference type="EMBL" id="RKQN01000002">
    <property type="protein sequence ID" value="RPE79968.1"/>
    <property type="molecule type" value="Genomic_DNA"/>
</dbReference>
<dbReference type="Proteomes" id="UP000269708">
    <property type="component" value="Unassembled WGS sequence"/>
</dbReference>
<keyword evidence="1" id="KW-0472">Membrane</keyword>
<evidence type="ECO:0000256" key="1">
    <source>
        <dbReference type="SAM" id="Phobius"/>
    </source>
</evidence>
<dbReference type="RefSeq" id="WP_123770134.1">
    <property type="nucleotide sequence ID" value="NZ_RKQN01000002.1"/>
</dbReference>